<dbReference type="AlphaFoldDB" id="A0A914YNN1"/>
<protein>
    <submittedName>
        <fullName evidence="2">Uncharacterized protein</fullName>
    </submittedName>
</protein>
<evidence type="ECO:0000313" key="2">
    <source>
        <dbReference type="WBParaSite" id="PSU_v2.g18959.t1"/>
    </source>
</evidence>
<evidence type="ECO:0000313" key="1">
    <source>
        <dbReference type="Proteomes" id="UP000887577"/>
    </source>
</evidence>
<dbReference type="Proteomes" id="UP000887577">
    <property type="component" value="Unplaced"/>
</dbReference>
<sequence>MQIKHETHKAKFNNFSANLNISENAKTLLSQIQAIKDNMQITKAEEREQIKAIFDEASDEIKQELKLQHRHFGSNGHRRFGRHRFGEKQGVGFDEEIGHGNYAASFRIHNLRF</sequence>
<name>A0A914YNN1_9BILA</name>
<accession>A0A914YNN1</accession>
<organism evidence="1 2">
    <name type="scientific">Panagrolaimus superbus</name>
    <dbReference type="NCBI Taxonomy" id="310955"/>
    <lineage>
        <taxon>Eukaryota</taxon>
        <taxon>Metazoa</taxon>
        <taxon>Ecdysozoa</taxon>
        <taxon>Nematoda</taxon>
        <taxon>Chromadorea</taxon>
        <taxon>Rhabditida</taxon>
        <taxon>Tylenchina</taxon>
        <taxon>Panagrolaimomorpha</taxon>
        <taxon>Panagrolaimoidea</taxon>
        <taxon>Panagrolaimidae</taxon>
        <taxon>Panagrolaimus</taxon>
    </lineage>
</organism>
<reference evidence="2" key="1">
    <citation type="submission" date="2022-11" db="UniProtKB">
        <authorList>
            <consortium name="WormBaseParasite"/>
        </authorList>
    </citation>
    <scope>IDENTIFICATION</scope>
</reference>
<dbReference type="WBParaSite" id="PSU_v2.g18959.t1">
    <property type="protein sequence ID" value="PSU_v2.g18959.t1"/>
    <property type="gene ID" value="PSU_v2.g18959"/>
</dbReference>
<proteinExistence type="predicted"/>
<keyword evidence="1" id="KW-1185">Reference proteome</keyword>